<gene>
    <name evidence="7" type="ORF">METZ01_LOCUS40106</name>
</gene>
<dbReference type="InterPro" id="IPR013740">
    <property type="entry name" value="Redoxin"/>
</dbReference>
<accession>A0A381R6E3</accession>
<dbReference type="Gene3D" id="3.40.30.10">
    <property type="entry name" value="Glutaredoxin"/>
    <property type="match status" value="1"/>
</dbReference>
<dbReference type="PROSITE" id="PS51352">
    <property type="entry name" value="THIOREDOXIN_2"/>
    <property type="match status" value="1"/>
</dbReference>
<dbReference type="GO" id="GO:0017004">
    <property type="term" value="P:cytochrome complex assembly"/>
    <property type="evidence" value="ECO:0007669"/>
    <property type="project" value="UniProtKB-KW"/>
</dbReference>
<proteinExistence type="predicted"/>
<evidence type="ECO:0000259" key="6">
    <source>
        <dbReference type="PROSITE" id="PS51352"/>
    </source>
</evidence>
<dbReference type="AlphaFoldDB" id="A0A381R6E3"/>
<protein>
    <recommendedName>
        <fullName evidence="6">Thioredoxin domain-containing protein</fullName>
    </recommendedName>
</protein>
<keyword evidence="2" id="KW-0201">Cytochrome c-type biogenesis</keyword>
<dbReference type="GO" id="GO:0016491">
    <property type="term" value="F:oxidoreductase activity"/>
    <property type="evidence" value="ECO:0007669"/>
    <property type="project" value="InterPro"/>
</dbReference>
<name>A0A381R6E3_9ZZZZ</name>
<evidence type="ECO:0000256" key="5">
    <source>
        <dbReference type="SAM" id="Phobius"/>
    </source>
</evidence>
<organism evidence="7">
    <name type="scientific">marine metagenome</name>
    <dbReference type="NCBI Taxonomy" id="408172"/>
    <lineage>
        <taxon>unclassified sequences</taxon>
        <taxon>metagenomes</taxon>
        <taxon>ecological metagenomes</taxon>
    </lineage>
</organism>
<evidence type="ECO:0000256" key="4">
    <source>
        <dbReference type="ARBA" id="ARBA00023284"/>
    </source>
</evidence>
<comment type="subcellular location">
    <subcellularLocation>
        <location evidence="1">Cell envelope</location>
    </subcellularLocation>
</comment>
<keyword evidence="4" id="KW-0676">Redox-active center</keyword>
<sequence length="209" mass="24217">MARMIKLANYQGLLIVLVGALAYLSYTNYNLEQDLEEYKGYYKTIAIKYVQEIMEKPELSVPDPEEMEVTTIDFESNMLLFQDLEGNEFSLRNFENKVLFINYWATWCNPCLAEMPSMAELYNQYKENNNIVFLYLSKEDADTIIDYIPKDESLGQLPIYKVVTDDDLFSTRGIPTTFIVNRNGEIVIKDVGSAVWNDQSVVDYLDNLL</sequence>
<keyword evidence="5" id="KW-0472">Membrane</keyword>
<dbReference type="InterPro" id="IPR036249">
    <property type="entry name" value="Thioredoxin-like_sf"/>
</dbReference>
<evidence type="ECO:0000256" key="2">
    <source>
        <dbReference type="ARBA" id="ARBA00022748"/>
    </source>
</evidence>
<dbReference type="GO" id="GO:0030313">
    <property type="term" value="C:cell envelope"/>
    <property type="evidence" value="ECO:0007669"/>
    <property type="project" value="UniProtKB-SubCell"/>
</dbReference>
<keyword evidence="3" id="KW-1015">Disulfide bond</keyword>
<evidence type="ECO:0000313" key="7">
    <source>
        <dbReference type="EMBL" id="SUZ87252.1"/>
    </source>
</evidence>
<keyword evidence="5" id="KW-0812">Transmembrane</keyword>
<dbReference type="CDD" id="cd02966">
    <property type="entry name" value="TlpA_like_family"/>
    <property type="match status" value="1"/>
</dbReference>
<keyword evidence="5" id="KW-1133">Transmembrane helix</keyword>
<reference evidence="7" key="1">
    <citation type="submission" date="2018-05" db="EMBL/GenBank/DDBJ databases">
        <authorList>
            <person name="Lanie J.A."/>
            <person name="Ng W.-L."/>
            <person name="Kazmierczak K.M."/>
            <person name="Andrzejewski T.M."/>
            <person name="Davidsen T.M."/>
            <person name="Wayne K.J."/>
            <person name="Tettelin H."/>
            <person name="Glass J.I."/>
            <person name="Rusch D."/>
            <person name="Podicherti R."/>
            <person name="Tsui H.-C.T."/>
            <person name="Winkler M.E."/>
        </authorList>
    </citation>
    <scope>NUCLEOTIDE SEQUENCE</scope>
</reference>
<feature type="transmembrane region" description="Helical" evidence="5">
    <location>
        <begin position="7"/>
        <end position="26"/>
    </location>
</feature>
<dbReference type="SUPFAM" id="SSF52833">
    <property type="entry name" value="Thioredoxin-like"/>
    <property type="match status" value="1"/>
</dbReference>
<dbReference type="EMBL" id="UINC01001716">
    <property type="protein sequence ID" value="SUZ87252.1"/>
    <property type="molecule type" value="Genomic_DNA"/>
</dbReference>
<evidence type="ECO:0000256" key="1">
    <source>
        <dbReference type="ARBA" id="ARBA00004196"/>
    </source>
</evidence>
<dbReference type="InterPro" id="IPR050553">
    <property type="entry name" value="Thioredoxin_ResA/DsbE_sf"/>
</dbReference>
<feature type="domain" description="Thioredoxin" evidence="6">
    <location>
        <begin position="69"/>
        <end position="209"/>
    </location>
</feature>
<dbReference type="InterPro" id="IPR013766">
    <property type="entry name" value="Thioredoxin_domain"/>
</dbReference>
<dbReference type="Pfam" id="PF08534">
    <property type="entry name" value="Redoxin"/>
    <property type="match status" value="1"/>
</dbReference>
<dbReference type="PANTHER" id="PTHR42852">
    <property type="entry name" value="THIOL:DISULFIDE INTERCHANGE PROTEIN DSBE"/>
    <property type="match status" value="1"/>
</dbReference>
<dbReference type="PANTHER" id="PTHR42852:SF6">
    <property type="entry name" value="THIOL:DISULFIDE INTERCHANGE PROTEIN DSBE"/>
    <property type="match status" value="1"/>
</dbReference>
<evidence type="ECO:0000256" key="3">
    <source>
        <dbReference type="ARBA" id="ARBA00023157"/>
    </source>
</evidence>